<feature type="region of interest" description="Disordered" evidence="1">
    <location>
        <begin position="114"/>
        <end position="149"/>
    </location>
</feature>
<sequence>METFEAPKINYERRDDMFPVVPEKELKMKYVSSSGPGGQNVNRRSTCAQLRWRVASSEAFDDTQKQLILQGLETRINQGGELCLEASEERSQEANRKAVIKRLNELVAGTLVVAKERKETQPTKSSKERRMDEKRHQGQKKTDRQKVEW</sequence>
<dbReference type="EMBL" id="PCVN01000130">
    <property type="protein sequence ID" value="PIQ73941.1"/>
    <property type="molecule type" value="Genomic_DNA"/>
</dbReference>
<dbReference type="NCBIfam" id="NF006718">
    <property type="entry name" value="PRK09256.1"/>
    <property type="match status" value="1"/>
</dbReference>
<evidence type="ECO:0000259" key="2">
    <source>
        <dbReference type="Pfam" id="PF00472"/>
    </source>
</evidence>
<evidence type="ECO:0000313" key="4">
    <source>
        <dbReference type="Proteomes" id="UP000231550"/>
    </source>
</evidence>
<dbReference type="GO" id="GO:0072344">
    <property type="term" value="P:rescue of stalled ribosome"/>
    <property type="evidence" value="ECO:0007669"/>
    <property type="project" value="TreeGrafter"/>
</dbReference>
<evidence type="ECO:0000256" key="1">
    <source>
        <dbReference type="SAM" id="MobiDB-lite"/>
    </source>
</evidence>
<gene>
    <name evidence="3" type="ORF">COV85_04805</name>
</gene>
<name>A0A2H0KP54_9BACT</name>
<dbReference type="Proteomes" id="UP000231550">
    <property type="component" value="Unassembled WGS sequence"/>
</dbReference>
<dbReference type="PANTHER" id="PTHR47814">
    <property type="entry name" value="PEPTIDYL-TRNA HYDROLASE ARFB"/>
    <property type="match status" value="1"/>
</dbReference>
<dbReference type="GO" id="GO:0043022">
    <property type="term" value="F:ribosome binding"/>
    <property type="evidence" value="ECO:0007669"/>
    <property type="project" value="TreeGrafter"/>
</dbReference>
<proteinExistence type="predicted"/>
<dbReference type="AlphaFoldDB" id="A0A2H0KP54"/>
<dbReference type="PANTHER" id="PTHR47814:SF1">
    <property type="entry name" value="PEPTIDYL-TRNA HYDROLASE ARFB"/>
    <property type="match status" value="1"/>
</dbReference>
<comment type="caution">
    <text evidence="3">The sequence shown here is derived from an EMBL/GenBank/DDBJ whole genome shotgun (WGS) entry which is preliminary data.</text>
</comment>
<accession>A0A2H0KP54</accession>
<dbReference type="Gene3D" id="3.30.160.20">
    <property type="match status" value="1"/>
</dbReference>
<feature type="domain" description="Prokaryotic-type class I peptide chain release factors" evidence="2">
    <location>
        <begin position="21"/>
        <end position="143"/>
    </location>
</feature>
<keyword evidence="3" id="KW-0378">Hydrolase</keyword>
<reference evidence="3 4" key="1">
    <citation type="submission" date="2017-09" db="EMBL/GenBank/DDBJ databases">
        <title>Depth-based differentiation of microbial function through sediment-hosted aquifers and enrichment of novel symbionts in the deep terrestrial subsurface.</title>
        <authorList>
            <person name="Probst A.J."/>
            <person name="Ladd B."/>
            <person name="Jarett J.K."/>
            <person name="Geller-Mcgrath D.E."/>
            <person name="Sieber C.M."/>
            <person name="Emerson J.B."/>
            <person name="Anantharaman K."/>
            <person name="Thomas B.C."/>
            <person name="Malmstrom R."/>
            <person name="Stieglmeier M."/>
            <person name="Klingl A."/>
            <person name="Woyke T."/>
            <person name="Ryan C.M."/>
            <person name="Banfield J.F."/>
        </authorList>
    </citation>
    <scope>NUCLEOTIDE SEQUENCE [LARGE SCALE GENOMIC DNA]</scope>
    <source>
        <strain evidence="3">CG11_big_fil_rev_8_21_14_0_20_44_10</strain>
    </source>
</reference>
<evidence type="ECO:0000313" key="3">
    <source>
        <dbReference type="EMBL" id="PIQ73941.1"/>
    </source>
</evidence>
<dbReference type="InterPro" id="IPR000352">
    <property type="entry name" value="Pep_chain_release_fac_I"/>
</dbReference>
<protein>
    <submittedName>
        <fullName evidence="3">Aminoacyl-tRNA hydrolase</fullName>
    </submittedName>
</protein>
<dbReference type="GO" id="GO:0003747">
    <property type="term" value="F:translation release factor activity"/>
    <property type="evidence" value="ECO:0007669"/>
    <property type="project" value="InterPro"/>
</dbReference>
<dbReference type="GO" id="GO:0004045">
    <property type="term" value="F:peptidyl-tRNA hydrolase activity"/>
    <property type="evidence" value="ECO:0007669"/>
    <property type="project" value="TreeGrafter"/>
</dbReference>
<dbReference type="Pfam" id="PF00472">
    <property type="entry name" value="RF-1"/>
    <property type="match status" value="1"/>
</dbReference>
<dbReference type="SUPFAM" id="SSF110916">
    <property type="entry name" value="Peptidyl-tRNA hydrolase domain-like"/>
    <property type="match status" value="1"/>
</dbReference>
<organism evidence="3 4">
    <name type="scientific">Candidatus Portnoybacteria bacterium CG11_big_fil_rev_8_21_14_0_20_44_10</name>
    <dbReference type="NCBI Taxonomy" id="1974818"/>
    <lineage>
        <taxon>Bacteria</taxon>
        <taxon>Candidatus Portnoyibacteriota</taxon>
    </lineage>
</organism>